<name>A0A5J5MNH9_MUNRE</name>
<gene>
    <name evidence="2" type="ORF">FD755_008655</name>
</gene>
<evidence type="ECO:0000313" key="2">
    <source>
        <dbReference type="EMBL" id="KAB0380871.1"/>
    </source>
</evidence>
<evidence type="ECO:0000313" key="3">
    <source>
        <dbReference type="Proteomes" id="UP000326062"/>
    </source>
</evidence>
<feature type="region of interest" description="Disordered" evidence="1">
    <location>
        <begin position="1"/>
        <end position="37"/>
    </location>
</feature>
<accession>A0A5J5MNH9</accession>
<dbReference type="AlphaFoldDB" id="A0A5J5MNH9"/>
<dbReference type="EMBL" id="VCEB01000003">
    <property type="protein sequence ID" value="KAB0380871.1"/>
    <property type="molecule type" value="Genomic_DNA"/>
</dbReference>
<keyword evidence="3" id="KW-1185">Reference proteome</keyword>
<dbReference type="Proteomes" id="UP000326062">
    <property type="component" value="Chromosome 3"/>
</dbReference>
<proteinExistence type="predicted"/>
<organism evidence="2 3">
    <name type="scientific">Muntiacus reevesi</name>
    <name type="common">Reeves' muntjac</name>
    <name type="synonym">Cervus reevesi</name>
    <dbReference type="NCBI Taxonomy" id="9886"/>
    <lineage>
        <taxon>Eukaryota</taxon>
        <taxon>Metazoa</taxon>
        <taxon>Chordata</taxon>
        <taxon>Craniata</taxon>
        <taxon>Vertebrata</taxon>
        <taxon>Euteleostomi</taxon>
        <taxon>Mammalia</taxon>
        <taxon>Eutheria</taxon>
        <taxon>Laurasiatheria</taxon>
        <taxon>Artiodactyla</taxon>
        <taxon>Ruminantia</taxon>
        <taxon>Pecora</taxon>
        <taxon>Cervidae</taxon>
        <taxon>Muntiacinae</taxon>
        <taxon>Muntiacus</taxon>
    </lineage>
</organism>
<reference evidence="2 3" key="1">
    <citation type="submission" date="2019-06" db="EMBL/GenBank/DDBJ databases">
        <title>Discovery of a novel chromosome fission-fusion reversal in muntjac.</title>
        <authorList>
            <person name="Mudd A.B."/>
            <person name="Bredeson J.V."/>
            <person name="Baum R."/>
            <person name="Hockemeyer D."/>
            <person name="Rokhsar D.S."/>
        </authorList>
    </citation>
    <scope>NUCLEOTIDE SEQUENCE [LARGE SCALE GENOMIC DNA]</scope>
    <source>
        <strain evidence="2">UCam_UCB_Mr</strain>
        <tissue evidence="2">Fibroblast cell line</tissue>
    </source>
</reference>
<feature type="compositionally biased region" description="Low complexity" evidence="1">
    <location>
        <begin position="1"/>
        <end position="10"/>
    </location>
</feature>
<feature type="compositionally biased region" description="Basic and acidic residues" evidence="1">
    <location>
        <begin position="169"/>
        <end position="179"/>
    </location>
</feature>
<evidence type="ECO:0000256" key="1">
    <source>
        <dbReference type="SAM" id="MobiDB-lite"/>
    </source>
</evidence>
<protein>
    <submittedName>
        <fullName evidence="2">Uncharacterized protein</fullName>
    </submittedName>
</protein>
<sequence>MAEAAAAAGGTAAGAGAGSGSAADRDRDPERDRAGRRLRVLSGHLLGRPQEALSTNDCKARRAAATATAAPTATPAAQESVYGFGEHRFEFEFPLHNSSCVTLSKVTFWPLASFEKKLSEDVLKYGRYCRVKIGLEKDEDGYGKIHSGRLLKQNNNEGNNEGLIQDDGNENREEDGFAF</sequence>
<feature type="compositionally biased region" description="Basic and acidic residues" evidence="1">
    <location>
        <begin position="23"/>
        <end position="35"/>
    </location>
</feature>
<feature type="region of interest" description="Disordered" evidence="1">
    <location>
        <begin position="152"/>
        <end position="179"/>
    </location>
</feature>
<comment type="caution">
    <text evidence="2">The sequence shown here is derived from an EMBL/GenBank/DDBJ whole genome shotgun (WGS) entry which is preliminary data.</text>
</comment>